<reference evidence="2 3" key="1">
    <citation type="submission" date="2016-10" db="EMBL/GenBank/DDBJ databases">
        <authorList>
            <person name="Varghese N."/>
            <person name="Submissions S."/>
        </authorList>
    </citation>
    <scope>NUCLEOTIDE SEQUENCE [LARGE SCALE GENOMIC DNA]</scope>
    <source>
        <strain evidence="2 3">DSM 26672</strain>
    </source>
</reference>
<keyword evidence="1" id="KW-0472">Membrane</keyword>
<evidence type="ECO:0000313" key="3">
    <source>
        <dbReference type="Proteomes" id="UP000199468"/>
    </source>
</evidence>
<evidence type="ECO:0000313" key="2">
    <source>
        <dbReference type="EMBL" id="SDF54335.1"/>
    </source>
</evidence>
<name>A0ABY0NIH5_9HYPH</name>
<feature type="transmembrane region" description="Helical" evidence="1">
    <location>
        <begin position="20"/>
        <end position="41"/>
    </location>
</feature>
<sequence>MGRIKASFLEFARDARGATVIEYGLIAGLVSITIITSATFYGNQISSFLLAAADAIKVP</sequence>
<dbReference type="RefSeq" id="WP_061964912.1">
    <property type="nucleotide sequence ID" value="NZ_FNBZ01000001.1"/>
</dbReference>
<accession>A0ABY0NIH5</accession>
<dbReference type="Pfam" id="PF04964">
    <property type="entry name" value="Flp_Fap"/>
    <property type="match status" value="1"/>
</dbReference>
<proteinExistence type="predicted"/>
<dbReference type="InterPro" id="IPR007047">
    <property type="entry name" value="Flp_Fap"/>
</dbReference>
<keyword evidence="1" id="KW-1133">Transmembrane helix</keyword>
<comment type="caution">
    <text evidence="2">The sequence shown here is derived from an EMBL/GenBank/DDBJ whole genome shotgun (WGS) entry which is preliminary data.</text>
</comment>
<keyword evidence="1" id="KW-0812">Transmembrane</keyword>
<dbReference type="Proteomes" id="UP000199468">
    <property type="component" value="Unassembled WGS sequence"/>
</dbReference>
<evidence type="ECO:0000256" key="1">
    <source>
        <dbReference type="SAM" id="Phobius"/>
    </source>
</evidence>
<keyword evidence="3" id="KW-1185">Reference proteome</keyword>
<dbReference type="EMBL" id="FNBZ01000001">
    <property type="protein sequence ID" value="SDF54335.1"/>
    <property type="molecule type" value="Genomic_DNA"/>
</dbReference>
<gene>
    <name evidence="2" type="ORF">SAMN05421844_101863</name>
</gene>
<protein>
    <submittedName>
        <fullName evidence="2">Pilus assembly protein Flp/PilA</fullName>
    </submittedName>
</protein>
<organism evidence="2 3">
    <name type="scientific">Bosea robiniae</name>
    <dbReference type="NCBI Taxonomy" id="1036780"/>
    <lineage>
        <taxon>Bacteria</taxon>
        <taxon>Pseudomonadati</taxon>
        <taxon>Pseudomonadota</taxon>
        <taxon>Alphaproteobacteria</taxon>
        <taxon>Hyphomicrobiales</taxon>
        <taxon>Boseaceae</taxon>
        <taxon>Bosea</taxon>
    </lineage>
</organism>